<dbReference type="InterPro" id="IPR050765">
    <property type="entry name" value="Riboflavin_Biosynth_HTPR"/>
</dbReference>
<dbReference type="EMBL" id="CP048833">
    <property type="protein sequence ID" value="QJP10358.1"/>
    <property type="molecule type" value="Genomic_DNA"/>
</dbReference>
<dbReference type="Proteomes" id="UP000502549">
    <property type="component" value="Chromosome"/>
</dbReference>
<dbReference type="GO" id="GO:0008703">
    <property type="term" value="F:5-amino-6-(5-phosphoribosylamino)uracil reductase activity"/>
    <property type="evidence" value="ECO:0007669"/>
    <property type="project" value="InterPro"/>
</dbReference>
<name>A0A7Z3BNY2_9PSED</name>
<dbReference type="PANTHER" id="PTHR38011:SF11">
    <property type="entry name" value="2,5-DIAMINO-6-RIBOSYLAMINO-4(3H)-PYRIMIDINONE 5'-PHOSPHATE REDUCTASE"/>
    <property type="match status" value="1"/>
</dbReference>
<dbReference type="Gene3D" id="3.40.430.10">
    <property type="entry name" value="Dihydrofolate Reductase, subunit A"/>
    <property type="match status" value="1"/>
</dbReference>
<feature type="domain" description="Bacterial bifunctional deaminase-reductase C-terminal" evidence="1">
    <location>
        <begin position="4"/>
        <end position="168"/>
    </location>
</feature>
<accession>A0A7Z3BNY2</accession>
<reference evidence="2 3" key="1">
    <citation type="submission" date="2020-02" db="EMBL/GenBank/DDBJ databases">
        <title>Complete genome sequence of Pseudomonas multiresinivorans ORNL1.</title>
        <authorList>
            <person name="Podar M."/>
        </authorList>
    </citation>
    <scope>NUCLEOTIDE SEQUENCE [LARGE SCALE GENOMIC DNA]</scope>
    <source>
        <strain evidence="3">populi</strain>
    </source>
</reference>
<dbReference type="GO" id="GO:0009231">
    <property type="term" value="P:riboflavin biosynthetic process"/>
    <property type="evidence" value="ECO:0007669"/>
    <property type="project" value="InterPro"/>
</dbReference>
<evidence type="ECO:0000259" key="1">
    <source>
        <dbReference type="Pfam" id="PF01872"/>
    </source>
</evidence>
<proteinExistence type="predicted"/>
<organism evidence="2 3">
    <name type="scientific">Pseudomonas multiresinivorans</name>
    <dbReference type="NCBI Taxonomy" id="95301"/>
    <lineage>
        <taxon>Bacteria</taxon>
        <taxon>Pseudomonadati</taxon>
        <taxon>Pseudomonadota</taxon>
        <taxon>Gammaproteobacteria</taxon>
        <taxon>Pseudomonadales</taxon>
        <taxon>Pseudomonadaceae</taxon>
        <taxon>Pseudomonas</taxon>
    </lineage>
</organism>
<dbReference type="InterPro" id="IPR024072">
    <property type="entry name" value="DHFR-like_dom_sf"/>
</dbReference>
<protein>
    <submittedName>
        <fullName evidence="2">Dihydrofolate reductase</fullName>
    </submittedName>
</protein>
<keyword evidence="3" id="KW-1185">Reference proteome</keyword>
<evidence type="ECO:0000313" key="2">
    <source>
        <dbReference type="EMBL" id="QJP10358.1"/>
    </source>
</evidence>
<dbReference type="Pfam" id="PF01872">
    <property type="entry name" value="RibD_C"/>
    <property type="match status" value="1"/>
</dbReference>
<dbReference type="SUPFAM" id="SSF53597">
    <property type="entry name" value="Dihydrofolate reductase-like"/>
    <property type="match status" value="1"/>
</dbReference>
<evidence type="ECO:0000313" key="3">
    <source>
        <dbReference type="Proteomes" id="UP000502549"/>
    </source>
</evidence>
<gene>
    <name evidence="2" type="ORF">G4G71_21635</name>
</gene>
<sequence length="181" mass="19734">MPSTLIYYVSASLDGYIARPDGSVDWLEGHGSPADDHGYSAFYASIDGLLMGRATYLFCLNQREWPYPDKPALVMTRSNHLSKAAPQVELEHYAPVDALASLEARGCQRIWLVGGGSLAGNFLAAGLLDEVIVSIIPHLLGAGIPLFSIGLEQRLQLLEQRSFPSGIVQMRYQVLKETPSS</sequence>
<dbReference type="AlphaFoldDB" id="A0A7Z3BNY2"/>
<dbReference type="KEGG" id="pmui:G4G71_21635"/>
<dbReference type="PANTHER" id="PTHR38011">
    <property type="entry name" value="DIHYDROFOLATE REDUCTASE FAMILY PROTEIN (AFU_ORTHOLOGUE AFUA_8G06820)"/>
    <property type="match status" value="1"/>
</dbReference>
<dbReference type="InterPro" id="IPR002734">
    <property type="entry name" value="RibDG_C"/>
</dbReference>